<evidence type="ECO:0000313" key="7">
    <source>
        <dbReference type="Proteomes" id="UP000250443"/>
    </source>
</evidence>
<dbReference type="GO" id="GO:0006351">
    <property type="term" value="P:DNA-templated transcription"/>
    <property type="evidence" value="ECO:0007669"/>
    <property type="project" value="TreeGrafter"/>
</dbReference>
<dbReference type="CDD" id="cd08422">
    <property type="entry name" value="PBP2_CrgA_like"/>
    <property type="match status" value="1"/>
</dbReference>
<dbReference type="Pfam" id="PF00126">
    <property type="entry name" value="HTH_1"/>
    <property type="match status" value="1"/>
</dbReference>
<evidence type="ECO:0000313" key="6">
    <source>
        <dbReference type="EMBL" id="SPZ16322.1"/>
    </source>
</evidence>
<proteinExistence type="inferred from homology"/>
<dbReference type="Proteomes" id="UP000250443">
    <property type="component" value="Unassembled WGS sequence"/>
</dbReference>
<keyword evidence="3" id="KW-0238">DNA-binding</keyword>
<dbReference type="SUPFAM" id="SSF53850">
    <property type="entry name" value="Periplasmic binding protein-like II"/>
    <property type="match status" value="1"/>
</dbReference>
<dbReference type="Gene3D" id="1.10.10.10">
    <property type="entry name" value="Winged helix-like DNA-binding domain superfamily/Winged helix DNA-binding domain"/>
    <property type="match status" value="1"/>
</dbReference>
<organism evidence="6 7">
    <name type="scientific">Pseudomonas luteola</name>
    <dbReference type="NCBI Taxonomy" id="47886"/>
    <lineage>
        <taxon>Bacteria</taxon>
        <taxon>Pseudomonadati</taxon>
        <taxon>Pseudomonadota</taxon>
        <taxon>Gammaproteobacteria</taxon>
        <taxon>Pseudomonadales</taxon>
        <taxon>Pseudomonadaceae</taxon>
        <taxon>Pseudomonas</taxon>
    </lineage>
</organism>
<keyword evidence="2" id="KW-0805">Transcription regulation</keyword>
<dbReference type="PANTHER" id="PTHR30537:SF81">
    <property type="entry name" value="TRANSCRIPTIONAL REGULATOR-RELATED"/>
    <property type="match status" value="1"/>
</dbReference>
<gene>
    <name evidence="6" type="primary">dmlR_14</name>
    <name evidence="6" type="ORF">NCTC11842_05353</name>
</gene>
<feature type="domain" description="HTH lysR-type" evidence="5">
    <location>
        <begin position="11"/>
        <end position="68"/>
    </location>
</feature>
<name>A0A2X2D5D0_PSELU</name>
<dbReference type="Pfam" id="PF03466">
    <property type="entry name" value="LysR_substrate"/>
    <property type="match status" value="1"/>
</dbReference>
<evidence type="ECO:0000256" key="2">
    <source>
        <dbReference type="ARBA" id="ARBA00023015"/>
    </source>
</evidence>
<dbReference type="RefSeq" id="WP_245960712.1">
    <property type="nucleotide sequence ID" value="NZ_UAUF01000015.1"/>
</dbReference>
<dbReference type="InterPro" id="IPR000847">
    <property type="entry name" value="LysR_HTH_N"/>
</dbReference>
<reference evidence="6 7" key="1">
    <citation type="submission" date="2018-06" db="EMBL/GenBank/DDBJ databases">
        <authorList>
            <consortium name="Pathogen Informatics"/>
            <person name="Doyle S."/>
        </authorList>
    </citation>
    <scope>NUCLEOTIDE SEQUENCE [LARGE SCALE GENOMIC DNA]</scope>
    <source>
        <strain evidence="6 7">NCTC11842</strain>
    </source>
</reference>
<dbReference type="GO" id="GO:0003700">
    <property type="term" value="F:DNA-binding transcription factor activity"/>
    <property type="evidence" value="ECO:0007669"/>
    <property type="project" value="InterPro"/>
</dbReference>
<dbReference type="PROSITE" id="PS50931">
    <property type="entry name" value="HTH_LYSR"/>
    <property type="match status" value="1"/>
</dbReference>
<dbReference type="InterPro" id="IPR036388">
    <property type="entry name" value="WH-like_DNA-bd_sf"/>
</dbReference>
<comment type="similarity">
    <text evidence="1">Belongs to the LysR transcriptional regulatory family.</text>
</comment>
<evidence type="ECO:0000256" key="3">
    <source>
        <dbReference type="ARBA" id="ARBA00023125"/>
    </source>
</evidence>
<evidence type="ECO:0000256" key="4">
    <source>
        <dbReference type="ARBA" id="ARBA00023163"/>
    </source>
</evidence>
<dbReference type="GO" id="GO:0043565">
    <property type="term" value="F:sequence-specific DNA binding"/>
    <property type="evidence" value="ECO:0007669"/>
    <property type="project" value="TreeGrafter"/>
</dbReference>
<dbReference type="InterPro" id="IPR005119">
    <property type="entry name" value="LysR_subst-bd"/>
</dbReference>
<dbReference type="Gene3D" id="3.40.190.290">
    <property type="match status" value="1"/>
</dbReference>
<sequence>MTVNQEETQAMQFEDLRLFVTTINEQSFTAAAEKLGLSKQYVSRRTMALEEELGVRLLNRTTRSLKPTDLGMTLYERAVRILDEVNETQELVSSQGVNVRGTLRVSAPMTFGTLHVSPLLPRFMQENPLISLELDLNDRAVDLVAEGYDMAIRGGMLEDSTLIAKRLMDIPMTACASPAYLERHSTPETPDDLRHHECLLYGHVKSVEWKFQTQGQLVCVPVKGKLRTNNGEVVRDAAVAGLGIACLPVFIVSDALNDGRLQPVLQAHQPPTSAFYAVYPQHRQSSRAVQTFANFLKDHLAV</sequence>
<dbReference type="AlphaFoldDB" id="A0A2X2D5D0"/>
<dbReference type="SUPFAM" id="SSF46785">
    <property type="entry name" value="Winged helix' DNA-binding domain"/>
    <property type="match status" value="1"/>
</dbReference>
<evidence type="ECO:0000256" key="1">
    <source>
        <dbReference type="ARBA" id="ARBA00009437"/>
    </source>
</evidence>
<dbReference type="PANTHER" id="PTHR30537">
    <property type="entry name" value="HTH-TYPE TRANSCRIPTIONAL REGULATOR"/>
    <property type="match status" value="1"/>
</dbReference>
<dbReference type="FunFam" id="3.40.190.290:FF:000001">
    <property type="entry name" value="Transcriptional regulator, LysR family"/>
    <property type="match status" value="1"/>
</dbReference>
<dbReference type="InterPro" id="IPR058163">
    <property type="entry name" value="LysR-type_TF_proteobact-type"/>
</dbReference>
<protein>
    <submittedName>
        <fullName evidence="6">LysR family transcriptional regulator</fullName>
    </submittedName>
</protein>
<dbReference type="InterPro" id="IPR036390">
    <property type="entry name" value="WH_DNA-bd_sf"/>
</dbReference>
<dbReference type="EMBL" id="UAUF01000015">
    <property type="protein sequence ID" value="SPZ16322.1"/>
    <property type="molecule type" value="Genomic_DNA"/>
</dbReference>
<evidence type="ECO:0000259" key="5">
    <source>
        <dbReference type="PROSITE" id="PS50931"/>
    </source>
</evidence>
<dbReference type="FunFam" id="1.10.10.10:FF:000001">
    <property type="entry name" value="LysR family transcriptional regulator"/>
    <property type="match status" value="1"/>
</dbReference>
<keyword evidence="4" id="KW-0804">Transcription</keyword>
<accession>A0A2X2D5D0</accession>